<accession>A0A0P9IZI1</accession>
<comment type="caution">
    <text evidence="1">The sequence shown here is derived from an EMBL/GenBank/DDBJ whole genome shotgun (WGS) entry which is preliminary data.</text>
</comment>
<gene>
    <name evidence="1" type="ORF">ALO88_102072</name>
</gene>
<evidence type="ECO:0000313" key="1">
    <source>
        <dbReference type="EMBL" id="KPW42667.1"/>
    </source>
</evidence>
<dbReference type="AlphaFoldDB" id="A0A0P9IZI1"/>
<sequence length="32" mass="3835">MKIALASTFLEKFFMTLHEKIYYMICIIKGYS</sequence>
<evidence type="ECO:0000313" key="2">
    <source>
        <dbReference type="Proteomes" id="UP000050425"/>
    </source>
</evidence>
<protein>
    <submittedName>
        <fullName evidence="1">Uncharacterized protein</fullName>
    </submittedName>
</protein>
<name>A0A0P9IZI1_9PSED</name>
<reference evidence="1 2" key="1">
    <citation type="submission" date="2015-09" db="EMBL/GenBank/DDBJ databases">
        <title>Genome announcement of multiple Pseudomonas syringae strains.</title>
        <authorList>
            <person name="Thakur S."/>
            <person name="Wang P.W."/>
            <person name="Gong Y."/>
            <person name="Weir B.S."/>
            <person name="Guttman D.S."/>
        </authorList>
    </citation>
    <scope>NUCLEOTIDE SEQUENCE [LARGE SCALE GENOMIC DNA]</scope>
    <source>
        <strain evidence="1 2">ICMP4303</strain>
    </source>
</reference>
<dbReference type="Proteomes" id="UP000050425">
    <property type="component" value="Unassembled WGS sequence"/>
</dbReference>
<dbReference type="EMBL" id="LJPT01000186">
    <property type="protein sequence ID" value="KPW42667.1"/>
    <property type="molecule type" value="Genomic_DNA"/>
</dbReference>
<proteinExistence type="predicted"/>
<organism evidence="1 2">
    <name type="scientific">Pseudomonas syringae pv. antirrhini</name>
    <dbReference type="NCBI Taxonomy" id="251702"/>
    <lineage>
        <taxon>Bacteria</taxon>
        <taxon>Pseudomonadati</taxon>
        <taxon>Pseudomonadota</taxon>
        <taxon>Gammaproteobacteria</taxon>
        <taxon>Pseudomonadales</taxon>
        <taxon>Pseudomonadaceae</taxon>
        <taxon>Pseudomonas</taxon>
    </lineage>
</organism>